<dbReference type="Proteomes" id="UP000515153">
    <property type="component" value="Unplaced"/>
</dbReference>
<dbReference type="RefSeq" id="XP_030985992.1">
    <property type="nucleotide sequence ID" value="XM_031120681.1"/>
</dbReference>
<evidence type="ECO:0000313" key="2">
    <source>
        <dbReference type="Proteomes" id="UP000515153"/>
    </source>
</evidence>
<name>A0A6P8BFS8_PYRGI</name>
<reference evidence="3" key="3">
    <citation type="submission" date="2025-08" db="UniProtKB">
        <authorList>
            <consortium name="RefSeq"/>
        </authorList>
    </citation>
    <scope>IDENTIFICATION</scope>
    <source>
        <strain evidence="3">NI907</strain>
    </source>
</reference>
<feature type="signal peptide" evidence="1">
    <location>
        <begin position="1"/>
        <end position="15"/>
    </location>
</feature>
<gene>
    <name evidence="3" type="ORF">PgNI_00603</name>
</gene>
<dbReference type="KEGG" id="pgri:PgNI_00603"/>
<evidence type="ECO:0000256" key="1">
    <source>
        <dbReference type="SAM" id="SignalP"/>
    </source>
</evidence>
<accession>A0A6P8BFS8</accession>
<sequence>MAVTLWSIIMPFCFGYDGDILCFWRTTHSTVIFGIYRALYTTRLQARIGTLNNTICKSFLRAQLKQSSKEKQQANPLADKGQRTLFGLTKIDVSHVNSRLVGISWSGRRCSRGRSRRGRGGRCRNRSRCVGARSRGGRCGCGGGGRSRLSRGFGLVEDELDCGVAVPLHIEDVNVKALAAVAEQVVFVAVGHHAAGHVATAGNVLTGEDLFFLRDAVSKLRHQSLSLGEGGRLARAADGIGRDLRALRVSHDGDL</sequence>
<dbReference type="AlphaFoldDB" id="A0A6P8BFS8"/>
<reference evidence="3" key="1">
    <citation type="journal article" date="2019" name="Mol. Biol. Evol.">
        <title>Blast fungal genomes show frequent chromosomal changes, gene gains and losses, and effector gene turnover.</title>
        <authorList>
            <person name="Gomez Luciano L.B."/>
            <person name="Jason Tsai I."/>
            <person name="Chuma I."/>
            <person name="Tosa Y."/>
            <person name="Chen Y.H."/>
            <person name="Li J.Y."/>
            <person name="Li M.Y."/>
            <person name="Jade Lu M.Y."/>
            <person name="Nakayashiki H."/>
            <person name="Li W.H."/>
        </authorList>
    </citation>
    <scope>NUCLEOTIDE SEQUENCE</scope>
    <source>
        <strain evidence="3">NI907</strain>
    </source>
</reference>
<feature type="chain" id="PRO_5027560041" evidence="1">
    <location>
        <begin position="16"/>
        <end position="255"/>
    </location>
</feature>
<reference evidence="3" key="2">
    <citation type="submission" date="2019-10" db="EMBL/GenBank/DDBJ databases">
        <authorList>
            <consortium name="NCBI Genome Project"/>
        </authorList>
    </citation>
    <scope>NUCLEOTIDE SEQUENCE</scope>
    <source>
        <strain evidence="3">NI907</strain>
    </source>
</reference>
<organism evidence="2 3">
    <name type="scientific">Pyricularia grisea</name>
    <name type="common">Crabgrass-specific blast fungus</name>
    <name type="synonym">Magnaporthe grisea</name>
    <dbReference type="NCBI Taxonomy" id="148305"/>
    <lineage>
        <taxon>Eukaryota</taxon>
        <taxon>Fungi</taxon>
        <taxon>Dikarya</taxon>
        <taxon>Ascomycota</taxon>
        <taxon>Pezizomycotina</taxon>
        <taxon>Sordariomycetes</taxon>
        <taxon>Sordariomycetidae</taxon>
        <taxon>Magnaporthales</taxon>
        <taxon>Pyriculariaceae</taxon>
        <taxon>Pyricularia</taxon>
    </lineage>
</organism>
<keyword evidence="2" id="KW-1185">Reference proteome</keyword>
<keyword evidence="1" id="KW-0732">Signal</keyword>
<proteinExistence type="predicted"/>
<evidence type="ECO:0000313" key="3">
    <source>
        <dbReference type="RefSeq" id="XP_030985992.1"/>
    </source>
</evidence>
<dbReference type="GeneID" id="41955595"/>
<protein>
    <submittedName>
        <fullName evidence="3">Uncharacterized protein</fullName>
    </submittedName>
</protein>